<sequence>MSKFKTLWNNYPDKKLLSSKCFNKQKDSSKPFSDYCAIMLSECLIKSGISIAGYKGNKCWSHSGPKHILLAEDLAKGLRAFSPRGFEKMIEVNPKTFQKELADKTGVIFFKDYWPRGNESEQTRSGDHIDLWDKDKITSSSMFFRSVYEFFGALSDLNRSREIWFWEVK</sequence>
<reference evidence="1" key="1">
    <citation type="submission" date="2018-06" db="EMBL/GenBank/DDBJ databases">
        <authorList>
            <person name="Zhirakovskaya E."/>
        </authorList>
    </citation>
    <scope>NUCLEOTIDE SEQUENCE</scope>
</reference>
<dbReference type="Pfam" id="PF14113">
    <property type="entry name" value="Tae4"/>
    <property type="match status" value="1"/>
</dbReference>
<organism evidence="1">
    <name type="scientific">hydrothermal vent metagenome</name>
    <dbReference type="NCBI Taxonomy" id="652676"/>
    <lineage>
        <taxon>unclassified sequences</taxon>
        <taxon>metagenomes</taxon>
        <taxon>ecological metagenomes</taxon>
    </lineage>
</organism>
<gene>
    <name evidence="1" type="ORF">MNBD_GAMMA16-1724</name>
</gene>
<dbReference type="Gene3D" id="3.90.1720.80">
    <property type="match status" value="1"/>
</dbReference>
<dbReference type="EMBL" id="UOFO01000128">
    <property type="protein sequence ID" value="VAW87643.1"/>
    <property type="molecule type" value="Genomic_DNA"/>
</dbReference>
<proteinExistence type="predicted"/>
<dbReference type="AlphaFoldDB" id="A0A3B0ZHD3"/>
<accession>A0A3B0ZHD3</accession>
<protein>
    <recommendedName>
        <fullName evidence="2">Type VI secretion system (T6SS), amidase effector protein 4</fullName>
    </recommendedName>
</protein>
<name>A0A3B0ZHD3_9ZZZZ</name>
<dbReference type="InterPro" id="IPR025562">
    <property type="entry name" value="Tae4"/>
</dbReference>
<evidence type="ECO:0000313" key="1">
    <source>
        <dbReference type="EMBL" id="VAW87643.1"/>
    </source>
</evidence>
<evidence type="ECO:0008006" key="2">
    <source>
        <dbReference type="Google" id="ProtNLM"/>
    </source>
</evidence>